<sequence>MDSRADEKVKDMFRVLGKMINKEMWDRTVIVLTCTNFFLQDREIKKSLNKEEIIKSKIEDFKGHIHGFLSSTLKKDTIDKIPFCIAGEEDKKKLPTTHDWIRELWGQCLYRCKEDVRNFLSLIEKCQITLMETGPIYGGTAVGAVVGGAIGGAAGSIVPGTGNIIGAAAGAVIGAGVGATISGVALAVKHKKKEQPSGTEQKN</sequence>
<keyword evidence="1" id="KW-0812">Transmembrane</keyword>
<name>A0A1X7SZI1_AMPQE</name>
<evidence type="ECO:0000256" key="1">
    <source>
        <dbReference type="SAM" id="Phobius"/>
    </source>
</evidence>
<accession>A0A1X7SZI1</accession>
<feature type="transmembrane region" description="Helical" evidence="1">
    <location>
        <begin position="164"/>
        <end position="188"/>
    </location>
</feature>
<keyword evidence="1" id="KW-0472">Membrane</keyword>
<feature type="transmembrane region" description="Helical" evidence="1">
    <location>
        <begin position="136"/>
        <end position="158"/>
    </location>
</feature>
<evidence type="ECO:0000313" key="2">
    <source>
        <dbReference type="EnsemblMetazoa" id="Aqu2.1.07352_001"/>
    </source>
</evidence>
<reference evidence="2" key="1">
    <citation type="submission" date="2017-05" db="UniProtKB">
        <authorList>
            <consortium name="EnsemblMetazoa"/>
        </authorList>
    </citation>
    <scope>IDENTIFICATION</scope>
</reference>
<dbReference type="Gene3D" id="3.40.50.300">
    <property type="entry name" value="P-loop containing nucleotide triphosphate hydrolases"/>
    <property type="match status" value="1"/>
</dbReference>
<proteinExistence type="predicted"/>
<dbReference type="InterPro" id="IPR027417">
    <property type="entry name" value="P-loop_NTPase"/>
</dbReference>
<dbReference type="AlphaFoldDB" id="A0A1X7SZI1"/>
<keyword evidence="1" id="KW-1133">Transmembrane helix</keyword>
<dbReference type="InParanoid" id="A0A1X7SZI1"/>
<protein>
    <recommendedName>
        <fullName evidence="3">AIG1-type G domain-containing protein</fullName>
    </recommendedName>
</protein>
<dbReference type="EnsemblMetazoa" id="Aqu2.1.07352_001">
    <property type="protein sequence ID" value="Aqu2.1.07352_001"/>
    <property type="gene ID" value="Aqu2.1.07352"/>
</dbReference>
<evidence type="ECO:0008006" key="3">
    <source>
        <dbReference type="Google" id="ProtNLM"/>
    </source>
</evidence>
<organism evidence="2">
    <name type="scientific">Amphimedon queenslandica</name>
    <name type="common">Sponge</name>
    <dbReference type="NCBI Taxonomy" id="400682"/>
    <lineage>
        <taxon>Eukaryota</taxon>
        <taxon>Metazoa</taxon>
        <taxon>Porifera</taxon>
        <taxon>Demospongiae</taxon>
        <taxon>Heteroscleromorpha</taxon>
        <taxon>Haplosclerida</taxon>
        <taxon>Niphatidae</taxon>
        <taxon>Amphimedon</taxon>
    </lineage>
</organism>